<dbReference type="SUPFAM" id="SSF56436">
    <property type="entry name" value="C-type lectin-like"/>
    <property type="match status" value="3"/>
</dbReference>
<dbReference type="Gene3D" id="2.10.25.10">
    <property type="entry name" value="Laminin"/>
    <property type="match status" value="5"/>
</dbReference>
<dbReference type="Gene3D" id="2.60.40.10">
    <property type="entry name" value="Immunoglobulins"/>
    <property type="match status" value="1"/>
</dbReference>
<keyword evidence="7" id="KW-0677">Repeat</keyword>
<dbReference type="PROSITE" id="PS00022">
    <property type="entry name" value="EGF_1"/>
    <property type="match status" value="1"/>
</dbReference>
<accession>A0A6P4ZWR9</accession>
<keyword evidence="12" id="KW-0472">Membrane</keyword>
<dbReference type="InterPro" id="IPR013783">
    <property type="entry name" value="Ig-like_fold"/>
</dbReference>
<dbReference type="CDD" id="cd00037">
    <property type="entry name" value="CLECT"/>
    <property type="match status" value="3"/>
</dbReference>
<organism evidence="18 19">
    <name type="scientific">Branchiostoma belcheri</name>
    <name type="common">Amphioxus</name>
    <dbReference type="NCBI Taxonomy" id="7741"/>
    <lineage>
        <taxon>Eukaryota</taxon>
        <taxon>Metazoa</taxon>
        <taxon>Chordata</taxon>
        <taxon>Cephalochordata</taxon>
        <taxon>Leptocardii</taxon>
        <taxon>Amphioxiformes</taxon>
        <taxon>Branchiostomatidae</taxon>
        <taxon>Branchiostoma</taxon>
    </lineage>
</organism>
<keyword evidence="3" id="KW-0963">Cytoplasm</keyword>
<dbReference type="SMART" id="SM00034">
    <property type="entry name" value="CLECT"/>
    <property type="match status" value="3"/>
</dbReference>
<dbReference type="InterPro" id="IPR050801">
    <property type="entry name" value="Ca-Dep_Lectins_ImmuneDev"/>
</dbReference>
<evidence type="ECO:0000256" key="12">
    <source>
        <dbReference type="SAM" id="Phobius"/>
    </source>
</evidence>
<dbReference type="SUPFAM" id="SSF49265">
    <property type="entry name" value="Fibronectin type III"/>
    <property type="match status" value="1"/>
</dbReference>
<name>A0A6P4ZWR9_BRABE</name>
<evidence type="ECO:0000256" key="9">
    <source>
        <dbReference type="ARBA" id="ARBA00023157"/>
    </source>
</evidence>
<dbReference type="GO" id="GO:0005509">
    <property type="term" value="F:calcium ion binding"/>
    <property type="evidence" value="ECO:0007669"/>
    <property type="project" value="InterPro"/>
</dbReference>
<dbReference type="OrthoDB" id="9906043at2759"/>
<dbReference type="AlphaFoldDB" id="A0A6P4ZWR9"/>
<dbReference type="InterPro" id="IPR048290">
    <property type="entry name" value="ZP_chr"/>
</dbReference>
<evidence type="ECO:0000259" key="17">
    <source>
        <dbReference type="PROSITE" id="PS51034"/>
    </source>
</evidence>
<dbReference type="SMART" id="SM00241">
    <property type="entry name" value="ZP"/>
    <property type="match status" value="1"/>
</dbReference>
<dbReference type="Gene3D" id="3.10.100.10">
    <property type="entry name" value="Mannose-Binding Protein A, subunit A"/>
    <property type="match status" value="3"/>
</dbReference>
<dbReference type="CDD" id="cd00063">
    <property type="entry name" value="FN3"/>
    <property type="match status" value="1"/>
</dbReference>
<comment type="caution">
    <text evidence="11">Lacks conserved residue(s) required for the propagation of feature annotation.</text>
</comment>
<keyword evidence="10" id="KW-0325">Glycoprotein</keyword>
<feature type="domain" description="EGF-like" evidence="14">
    <location>
        <begin position="567"/>
        <end position="607"/>
    </location>
</feature>
<dbReference type="InterPro" id="IPR001304">
    <property type="entry name" value="C-type_lectin-like"/>
</dbReference>
<evidence type="ECO:0000259" key="16">
    <source>
        <dbReference type="PROSITE" id="PS50853"/>
    </source>
</evidence>
<dbReference type="SMART" id="SM00181">
    <property type="entry name" value="EGF"/>
    <property type="match status" value="5"/>
</dbReference>
<comment type="subcellular location">
    <subcellularLocation>
        <location evidence="1">Cytoplasm</location>
    </subcellularLocation>
    <subcellularLocation>
        <location evidence="2">Secreted</location>
    </subcellularLocation>
</comment>
<evidence type="ECO:0000259" key="15">
    <source>
        <dbReference type="PROSITE" id="PS50041"/>
    </source>
</evidence>
<dbReference type="KEGG" id="bbel:109480672"/>
<dbReference type="InterPro" id="IPR001881">
    <property type="entry name" value="EGF-like_Ca-bd_dom"/>
</dbReference>
<dbReference type="InterPro" id="IPR018378">
    <property type="entry name" value="C-type_lectin_CS"/>
</dbReference>
<dbReference type="InterPro" id="IPR001507">
    <property type="entry name" value="ZP_dom"/>
</dbReference>
<evidence type="ECO:0000256" key="4">
    <source>
        <dbReference type="ARBA" id="ARBA00022525"/>
    </source>
</evidence>
<feature type="disulfide bond" evidence="11">
    <location>
        <begin position="338"/>
        <end position="347"/>
    </location>
</feature>
<dbReference type="SUPFAM" id="SSF57184">
    <property type="entry name" value="Growth factor receptor domain"/>
    <property type="match status" value="1"/>
</dbReference>
<evidence type="ECO:0000256" key="10">
    <source>
        <dbReference type="ARBA" id="ARBA00023180"/>
    </source>
</evidence>
<dbReference type="GeneID" id="109480672"/>
<evidence type="ECO:0000256" key="3">
    <source>
        <dbReference type="ARBA" id="ARBA00022490"/>
    </source>
</evidence>
<dbReference type="PROSITE" id="PS50026">
    <property type="entry name" value="EGF_3"/>
    <property type="match status" value="4"/>
</dbReference>
<keyword evidence="8" id="KW-0106">Calcium</keyword>
<dbReference type="PROSITE" id="PS50041">
    <property type="entry name" value="C_TYPE_LECTIN_2"/>
    <property type="match status" value="3"/>
</dbReference>
<protein>
    <submittedName>
        <fullName evidence="19">Neurogenic locus notch homolog protein 1-like</fullName>
    </submittedName>
</protein>
<dbReference type="FunFam" id="2.10.25.10:FF:000425">
    <property type="entry name" value="Eyes shut homolog"/>
    <property type="match status" value="1"/>
</dbReference>
<dbReference type="SUPFAM" id="SSF57196">
    <property type="entry name" value="EGF/Laminin"/>
    <property type="match status" value="1"/>
</dbReference>
<keyword evidence="5 11" id="KW-0245">EGF-like domain</keyword>
<evidence type="ECO:0000256" key="11">
    <source>
        <dbReference type="PROSITE-ProRule" id="PRU00076"/>
    </source>
</evidence>
<proteinExistence type="predicted"/>
<feature type="domain" description="C-type lectin" evidence="15">
    <location>
        <begin position="358"/>
        <end position="479"/>
    </location>
</feature>
<evidence type="ECO:0000313" key="19">
    <source>
        <dbReference type="RefSeq" id="XP_019638459.1"/>
    </source>
</evidence>
<evidence type="ECO:0000256" key="8">
    <source>
        <dbReference type="ARBA" id="ARBA00022837"/>
    </source>
</evidence>
<dbReference type="FunFam" id="2.10.25.10:FF:000038">
    <property type="entry name" value="Fibrillin 2"/>
    <property type="match status" value="3"/>
</dbReference>
<dbReference type="GO" id="GO:0005737">
    <property type="term" value="C:cytoplasm"/>
    <property type="evidence" value="ECO:0007669"/>
    <property type="project" value="UniProtKB-SubCell"/>
</dbReference>
<keyword evidence="6 13" id="KW-0732">Signal</keyword>
<dbReference type="InterPro" id="IPR018097">
    <property type="entry name" value="EGF_Ca-bd_CS"/>
</dbReference>
<dbReference type="InterPro" id="IPR009030">
    <property type="entry name" value="Growth_fac_rcpt_cys_sf"/>
</dbReference>
<dbReference type="Pfam" id="PF00041">
    <property type="entry name" value="fn3"/>
    <property type="match status" value="1"/>
</dbReference>
<feature type="chain" id="PRO_5027694209" evidence="13">
    <location>
        <begin position="24"/>
        <end position="1068"/>
    </location>
</feature>
<evidence type="ECO:0000313" key="18">
    <source>
        <dbReference type="Proteomes" id="UP000515135"/>
    </source>
</evidence>
<dbReference type="RefSeq" id="XP_019638459.1">
    <property type="nucleotide sequence ID" value="XM_019782900.1"/>
</dbReference>
<feature type="domain" description="EGF-like" evidence="14">
    <location>
        <begin position="485"/>
        <end position="525"/>
    </location>
</feature>
<dbReference type="GO" id="GO:0005576">
    <property type="term" value="C:extracellular region"/>
    <property type="evidence" value="ECO:0007669"/>
    <property type="project" value="UniProtKB-SubCell"/>
</dbReference>
<feature type="domain" description="EGF-like" evidence="14">
    <location>
        <begin position="312"/>
        <end position="348"/>
    </location>
</feature>
<evidence type="ECO:0000256" key="2">
    <source>
        <dbReference type="ARBA" id="ARBA00004613"/>
    </source>
</evidence>
<feature type="domain" description="EGF-like" evidence="14">
    <location>
        <begin position="526"/>
        <end position="566"/>
    </location>
</feature>
<dbReference type="SMART" id="SM00060">
    <property type="entry name" value="FN3"/>
    <property type="match status" value="1"/>
</dbReference>
<dbReference type="InterPro" id="IPR000152">
    <property type="entry name" value="EGF-type_Asp/Asn_hydroxyl_site"/>
</dbReference>
<dbReference type="PROSITE" id="PS51034">
    <property type="entry name" value="ZP_2"/>
    <property type="match status" value="1"/>
</dbReference>
<feature type="transmembrane region" description="Helical" evidence="12">
    <location>
        <begin position="1006"/>
        <end position="1029"/>
    </location>
</feature>
<sequence length="1068" mass="117148">MDSRVSIPAWLVVLILMGTGVTGLDCPSDYTPYGDWCFKWYGEFTPYIEARQVCANDSGFLAMTKDNDVHEFLVNNVADPNSPTYWIGLSDLATEGVWLWEDGTPHDKNADYNRWLPGEPNNEGEEDCTYIEGGSRGWNDWKCHNTRPFICQLLGMSRPCVPNPCQNGGVCTVSGDSYTCCPSDYTPFEGACAKAYDVSKSYYDARQVCADDGGLMAMPKDNIVHYALLPLLGSLERSHYWIGLSDMETEGVWKWEDGTLLDLNNMYHRFWPGYPNGGDSEDCAHYHYGPSADWTDVPCPWNLYFICQLSQGKDLCNPNPCQNGGVCTDDSYVYTCECADGWNGRNCEGNCPFGYTPHGGGCYKAYDETKTYSEARQVCADDGGTLAMPKDSDVHEFLVRMRNPVGWRAYWIGLNDLATEGVWMWEDGTPHDTTADYNRWRSGEPGDQNGNGDCAIYTDDIAAEWRDILCSDSTRFFCQITMETDVDECTDGSHNCHQQATCTNTNGGFTCACNSGYSGNGVNCTDVDECAEDSDNCHLQATCTNTDGGFTCACNSGYNGNGVTCTDADECTDGSHNCHQQATCTNTDGGFTCACNSGYNGDGVNCTGLSDLTFTDVEMDYMILSWTAPAGVSRYRLRYSHAGASYQDLSPPPAPSDTTATVPGLLADTEYTFTLTAFGADGEEIGEISGTETTDEVIVNVECYEDYMTVTFPRGLLEASGVTLDLHLLDDSCRSTVTDQFVTLVAPLQSCGTIQDSSEDDKFVFTNEAIGSQETADNGAVRGTPFSKRFQCEFVRQYVVSQGRQIMYNIPLPRVQVVDGETSFTFEMHMYTSSDFTATYESPDFPLQVSSSDHLNFGLSVKSPLNNLQLFALHCLATPTTDPAATPSVSIIQDGCDIDPTLQLDSTLSNDMALYYSIQSFTFPNVDDPSLVYIHCTMVVCFKDDTNSRCSQGCVLPARRRRAVSDESEARVRRASENDHQADIMQGPFAVKGGQNQGRSSTVPTVGIAVGIVAGIAGALLVVFAVLLVRKRRGRDAKEQAEDRVGFDNYSLELWGKDKAANGTPKPE</sequence>
<keyword evidence="12" id="KW-0812">Transmembrane</keyword>
<feature type="domain" description="C-type lectin" evidence="15">
    <location>
        <begin position="33"/>
        <end position="152"/>
    </location>
</feature>
<keyword evidence="9 11" id="KW-1015">Disulfide bond</keyword>
<dbReference type="PRINTS" id="PR00023">
    <property type="entry name" value="ZPELLUCIDA"/>
</dbReference>
<evidence type="ECO:0000256" key="5">
    <source>
        <dbReference type="ARBA" id="ARBA00022536"/>
    </source>
</evidence>
<feature type="domain" description="ZP" evidence="17">
    <location>
        <begin position="702"/>
        <end position="957"/>
    </location>
</feature>
<dbReference type="Pfam" id="PF12947">
    <property type="entry name" value="EGF_3"/>
    <property type="match status" value="3"/>
</dbReference>
<dbReference type="PROSITE" id="PS50853">
    <property type="entry name" value="FN3"/>
    <property type="match status" value="1"/>
</dbReference>
<dbReference type="PROSITE" id="PS00615">
    <property type="entry name" value="C_TYPE_LECTIN_1"/>
    <property type="match status" value="1"/>
</dbReference>
<dbReference type="PANTHER" id="PTHR22801">
    <property type="entry name" value="LITHOSTATHINE"/>
    <property type="match status" value="1"/>
</dbReference>
<evidence type="ECO:0000256" key="7">
    <source>
        <dbReference type="ARBA" id="ARBA00022737"/>
    </source>
</evidence>
<dbReference type="CDD" id="cd00054">
    <property type="entry name" value="EGF_CA"/>
    <property type="match status" value="4"/>
</dbReference>
<dbReference type="InterPro" id="IPR000742">
    <property type="entry name" value="EGF"/>
</dbReference>
<dbReference type="InterPro" id="IPR055355">
    <property type="entry name" value="ZP-C"/>
</dbReference>
<dbReference type="Pfam" id="PF00100">
    <property type="entry name" value="Zona_pellucida"/>
    <property type="match status" value="1"/>
</dbReference>
<dbReference type="Gene3D" id="2.60.40.3210">
    <property type="entry name" value="Zona pellucida, ZP-N domain"/>
    <property type="match status" value="1"/>
</dbReference>
<keyword evidence="4" id="KW-0964">Secreted</keyword>
<evidence type="ECO:0000256" key="13">
    <source>
        <dbReference type="SAM" id="SignalP"/>
    </source>
</evidence>
<dbReference type="PROSITE" id="PS01187">
    <property type="entry name" value="EGF_CA"/>
    <property type="match status" value="2"/>
</dbReference>
<feature type="domain" description="Fibronectin type-III" evidence="16">
    <location>
        <begin position="608"/>
        <end position="697"/>
    </location>
</feature>
<gene>
    <name evidence="19" type="primary">LOC109480672</name>
</gene>
<reference evidence="19" key="1">
    <citation type="submission" date="2025-08" db="UniProtKB">
        <authorList>
            <consortium name="RefSeq"/>
        </authorList>
    </citation>
    <scope>IDENTIFICATION</scope>
    <source>
        <tissue evidence="19">Gonad</tissue>
    </source>
</reference>
<dbReference type="Pfam" id="PF00059">
    <property type="entry name" value="Lectin_C"/>
    <property type="match status" value="3"/>
</dbReference>
<dbReference type="PROSITE" id="PS01186">
    <property type="entry name" value="EGF_2"/>
    <property type="match status" value="3"/>
</dbReference>
<dbReference type="InterPro" id="IPR003961">
    <property type="entry name" value="FN3_dom"/>
</dbReference>
<keyword evidence="18" id="KW-1185">Reference proteome</keyword>
<dbReference type="PANTHER" id="PTHR22801:SF63">
    <property type="entry name" value="C-TYPE LECTIN DOMAIN-CONTAINING PROTEIN"/>
    <property type="match status" value="1"/>
</dbReference>
<dbReference type="InterPro" id="IPR024731">
    <property type="entry name" value="NELL2-like_EGF"/>
</dbReference>
<dbReference type="Proteomes" id="UP000515135">
    <property type="component" value="Unplaced"/>
</dbReference>
<dbReference type="SMART" id="SM00179">
    <property type="entry name" value="EGF_CA"/>
    <property type="match status" value="4"/>
</dbReference>
<dbReference type="InterPro" id="IPR016187">
    <property type="entry name" value="CTDL_fold"/>
</dbReference>
<evidence type="ECO:0000256" key="1">
    <source>
        <dbReference type="ARBA" id="ARBA00004496"/>
    </source>
</evidence>
<dbReference type="PROSITE" id="PS00010">
    <property type="entry name" value="ASX_HYDROXYL"/>
    <property type="match status" value="4"/>
</dbReference>
<dbReference type="Pfam" id="PF00008">
    <property type="entry name" value="EGF"/>
    <property type="match status" value="1"/>
</dbReference>
<dbReference type="InterPro" id="IPR042235">
    <property type="entry name" value="ZP-C_dom"/>
</dbReference>
<feature type="domain" description="C-type lectin" evidence="15">
    <location>
        <begin position="188"/>
        <end position="308"/>
    </location>
</feature>
<keyword evidence="12" id="KW-1133">Transmembrane helix</keyword>
<dbReference type="Gene3D" id="2.60.40.4100">
    <property type="entry name" value="Zona pellucida, ZP-C domain"/>
    <property type="match status" value="1"/>
</dbReference>
<evidence type="ECO:0000256" key="6">
    <source>
        <dbReference type="ARBA" id="ARBA00022729"/>
    </source>
</evidence>
<dbReference type="InterPro" id="IPR036116">
    <property type="entry name" value="FN3_sf"/>
</dbReference>
<dbReference type="InterPro" id="IPR016186">
    <property type="entry name" value="C-type_lectin-like/link_sf"/>
</dbReference>
<evidence type="ECO:0000259" key="14">
    <source>
        <dbReference type="PROSITE" id="PS50026"/>
    </source>
</evidence>
<dbReference type="CDD" id="cd00053">
    <property type="entry name" value="EGF"/>
    <property type="match status" value="1"/>
</dbReference>
<feature type="signal peptide" evidence="13">
    <location>
        <begin position="1"/>
        <end position="23"/>
    </location>
</feature>